<comment type="caution">
    <text evidence="2">The sequence shown here is derived from an EMBL/GenBank/DDBJ whole genome shotgun (WGS) entry which is preliminary data.</text>
</comment>
<feature type="transmembrane region" description="Helical" evidence="1">
    <location>
        <begin position="12"/>
        <end position="31"/>
    </location>
</feature>
<evidence type="ECO:0000256" key="1">
    <source>
        <dbReference type="SAM" id="Phobius"/>
    </source>
</evidence>
<keyword evidence="1" id="KW-0812">Transmembrane</keyword>
<dbReference type="RefSeq" id="WP_181754441.1">
    <property type="nucleotide sequence ID" value="NZ_JACEIQ010000026.1"/>
</dbReference>
<organism evidence="2 3">
    <name type="scientific">Paenactinomyces guangxiensis</name>
    <dbReference type="NCBI Taxonomy" id="1490290"/>
    <lineage>
        <taxon>Bacteria</taxon>
        <taxon>Bacillati</taxon>
        <taxon>Bacillota</taxon>
        <taxon>Bacilli</taxon>
        <taxon>Bacillales</taxon>
        <taxon>Thermoactinomycetaceae</taxon>
        <taxon>Paenactinomyces</taxon>
    </lineage>
</organism>
<name>A0A7W1WUD2_9BACL</name>
<feature type="transmembrane region" description="Helical" evidence="1">
    <location>
        <begin position="37"/>
        <end position="57"/>
    </location>
</feature>
<evidence type="ECO:0000313" key="2">
    <source>
        <dbReference type="EMBL" id="MBA4496224.1"/>
    </source>
</evidence>
<keyword evidence="1" id="KW-1133">Transmembrane helix</keyword>
<evidence type="ECO:0000313" key="3">
    <source>
        <dbReference type="Proteomes" id="UP000535491"/>
    </source>
</evidence>
<reference evidence="2 3" key="1">
    <citation type="submission" date="2020-07" db="EMBL/GenBank/DDBJ databases">
        <authorList>
            <person name="Feng H."/>
        </authorList>
    </citation>
    <scope>NUCLEOTIDE SEQUENCE [LARGE SCALE GENOMIC DNA]</scope>
    <source>
        <strain evidence="3">s-10</strain>
    </source>
</reference>
<dbReference type="EMBL" id="JACEIQ010000026">
    <property type="protein sequence ID" value="MBA4496224.1"/>
    <property type="molecule type" value="Genomic_DNA"/>
</dbReference>
<keyword evidence="1" id="KW-0472">Membrane</keyword>
<sequence length="144" mass="15728">MKREDRHFNGERFTGIAIGSGAGGLIVKVGTLSGLGWFSSLCQLLSLILVIISILFVKKKRLIQKKHSAKSSLTNRFNPGTGDCEMSRPRVVVFKKKIIPGNQENPDVFVNPLHKTGKYALYTGDMEAVAVLVQSALLLSQETG</sequence>
<accession>A0A7W1WUD2</accession>
<dbReference type="AlphaFoldDB" id="A0A7W1WUD2"/>
<gene>
    <name evidence="2" type="ORF">H1191_18305</name>
</gene>
<protein>
    <submittedName>
        <fullName evidence="2">Uncharacterized protein</fullName>
    </submittedName>
</protein>
<proteinExistence type="predicted"/>
<keyword evidence="3" id="KW-1185">Reference proteome</keyword>
<dbReference type="Proteomes" id="UP000535491">
    <property type="component" value="Unassembled WGS sequence"/>
</dbReference>